<comment type="caution">
    <text evidence="1">The sequence shown here is derived from an EMBL/GenBank/DDBJ whole genome shotgun (WGS) entry which is preliminary data.</text>
</comment>
<organism evidence="1 2">
    <name type="scientific">Streptomyces nymphaeiformis</name>
    <dbReference type="NCBI Taxonomy" id="2663842"/>
    <lineage>
        <taxon>Bacteria</taxon>
        <taxon>Bacillati</taxon>
        <taxon>Actinomycetota</taxon>
        <taxon>Actinomycetes</taxon>
        <taxon>Kitasatosporales</taxon>
        <taxon>Streptomycetaceae</taxon>
        <taxon>Streptomyces</taxon>
    </lineage>
</organism>
<keyword evidence="2" id="KW-1185">Reference proteome</keyword>
<sequence length="128" mass="14244">MPRPPNLAARLKKAHSFEAAIIRLVPLVNEGADKGEKRREVEERFTPAIDRLTRAGMTSRLVGTEKSRTLFTDVEKGWREIAYKVAGASGKPVPDQDLLKFSKEIAEDEKAFHQALDAFLNGVDAEVL</sequence>
<protein>
    <submittedName>
        <fullName evidence="1">Uncharacterized protein</fullName>
    </submittedName>
</protein>
<proteinExistence type="predicted"/>
<evidence type="ECO:0000313" key="2">
    <source>
        <dbReference type="Proteomes" id="UP000582643"/>
    </source>
</evidence>
<dbReference type="AlphaFoldDB" id="A0A7W7TY20"/>
<dbReference type="Proteomes" id="UP000582643">
    <property type="component" value="Unassembled WGS sequence"/>
</dbReference>
<name>A0A7W7TY20_9ACTN</name>
<gene>
    <name evidence="1" type="ORF">GGE06_002039</name>
</gene>
<accession>A0A7W7TY20</accession>
<reference evidence="1 2" key="1">
    <citation type="submission" date="2020-08" db="EMBL/GenBank/DDBJ databases">
        <title>Genomic Encyclopedia of Type Strains, Phase III (KMG-III): the genomes of soil and plant-associated and newly described type strains.</title>
        <authorList>
            <person name="Whitman W."/>
        </authorList>
    </citation>
    <scope>NUCLEOTIDE SEQUENCE [LARGE SCALE GENOMIC DNA]</scope>
    <source>
        <strain evidence="1 2">SFB5A</strain>
    </source>
</reference>
<dbReference type="RefSeq" id="WP_312883080.1">
    <property type="nucleotide sequence ID" value="NZ_JACHJY010000002.1"/>
</dbReference>
<dbReference type="EMBL" id="JACHJY010000002">
    <property type="protein sequence ID" value="MBB4981131.1"/>
    <property type="molecule type" value="Genomic_DNA"/>
</dbReference>
<evidence type="ECO:0000313" key="1">
    <source>
        <dbReference type="EMBL" id="MBB4981131.1"/>
    </source>
</evidence>